<keyword evidence="11" id="KW-1185">Reference proteome</keyword>
<evidence type="ECO:0000256" key="4">
    <source>
        <dbReference type="ARBA" id="ARBA00022692"/>
    </source>
</evidence>
<dbReference type="AlphaFoldDB" id="A0A4Q1C3B2"/>
<evidence type="ECO:0000313" key="11">
    <source>
        <dbReference type="Proteomes" id="UP000290218"/>
    </source>
</evidence>
<evidence type="ECO:0000256" key="2">
    <source>
        <dbReference type="ARBA" id="ARBA00005236"/>
    </source>
</evidence>
<evidence type="ECO:0000259" key="9">
    <source>
        <dbReference type="Pfam" id="PF12704"/>
    </source>
</evidence>
<dbReference type="InterPro" id="IPR003838">
    <property type="entry name" value="ABC3_permease_C"/>
</dbReference>
<proteinExistence type="inferred from homology"/>
<keyword evidence="6 7" id="KW-0472">Membrane</keyword>
<evidence type="ECO:0000256" key="6">
    <source>
        <dbReference type="ARBA" id="ARBA00023136"/>
    </source>
</evidence>
<protein>
    <submittedName>
        <fullName evidence="10">ABC transporter permease</fullName>
    </submittedName>
</protein>
<dbReference type="EMBL" id="SDHX01000002">
    <property type="protein sequence ID" value="RXK52874.1"/>
    <property type="molecule type" value="Genomic_DNA"/>
</dbReference>
<evidence type="ECO:0000313" key="10">
    <source>
        <dbReference type="EMBL" id="RXK52874.1"/>
    </source>
</evidence>
<dbReference type="PANTHER" id="PTHR30489:SF0">
    <property type="entry name" value="LIPOPROTEIN-RELEASING SYSTEM TRANSMEMBRANE PROTEIN LOLE"/>
    <property type="match status" value="1"/>
</dbReference>
<keyword evidence="3" id="KW-1003">Cell membrane</keyword>
<dbReference type="Proteomes" id="UP000290218">
    <property type="component" value="Unassembled WGS sequence"/>
</dbReference>
<feature type="transmembrane region" description="Helical" evidence="7">
    <location>
        <begin position="310"/>
        <end position="336"/>
    </location>
</feature>
<dbReference type="RefSeq" id="WP_129048464.1">
    <property type="nucleotide sequence ID" value="NZ_SDHX01000002.1"/>
</dbReference>
<dbReference type="GO" id="GO:0098797">
    <property type="term" value="C:plasma membrane protein complex"/>
    <property type="evidence" value="ECO:0007669"/>
    <property type="project" value="TreeGrafter"/>
</dbReference>
<dbReference type="OrthoDB" id="9808461at2"/>
<feature type="domain" description="MacB-like periplasmic core" evidence="9">
    <location>
        <begin position="22"/>
        <end position="237"/>
    </location>
</feature>
<reference evidence="10 11" key="1">
    <citation type="submission" date="2019-01" db="EMBL/GenBank/DDBJ databases">
        <title>Lacunisphaera sp. strain TWA-58.</title>
        <authorList>
            <person name="Chen W.-M."/>
        </authorList>
    </citation>
    <scope>NUCLEOTIDE SEQUENCE [LARGE SCALE GENOMIC DNA]</scope>
    <source>
        <strain evidence="10 11">TWA-58</strain>
    </source>
</reference>
<dbReference type="PANTHER" id="PTHR30489">
    <property type="entry name" value="LIPOPROTEIN-RELEASING SYSTEM TRANSMEMBRANE PROTEIN LOLE"/>
    <property type="match status" value="1"/>
</dbReference>
<dbReference type="InterPro" id="IPR025857">
    <property type="entry name" value="MacB_PCD"/>
</dbReference>
<organism evidence="10 11">
    <name type="scientific">Oleiharenicola lentus</name>
    <dbReference type="NCBI Taxonomy" id="2508720"/>
    <lineage>
        <taxon>Bacteria</taxon>
        <taxon>Pseudomonadati</taxon>
        <taxon>Verrucomicrobiota</taxon>
        <taxon>Opitutia</taxon>
        <taxon>Opitutales</taxon>
        <taxon>Opitutaceae</taxon>
        <taxon>Oleiharenicola</taxon>
    </lineage>
</organism>
<name>A0A4Q1C3B2_9BACT</name>
<evidence type="ECO:0000256" key="5">
    <source>
        <dbReference type="ARBA" id="ARBA00022989"/>
    </source>
</evidence>
<gene>
    <name evidence="10" type="ORF">ESB00_14270</name>
</gene>
<comment type="subcellular location">
    <subcellularLocation>
        <location evidence="1">Cell membrane</location>
        <topology evidence="1">Multi-pass membrane protein</topology>
    </subcellularLocation>
</comment>
<sequence>MPWPIYLALKQLFPTGRVSFFTLISVLGVGLGVALMLVSTSVMGGFGHQIKRMIIDTQGEVQVKARGLIDPAAGVEKVLAADPGIAAFAPYAQGVVMLEYGRRPAFPAVQGLDLERIAQVIPLQRYLTAGSLDDLDDDSVILSSLLASGLGVRPGDTVSIYTPLMLERMKNNEVLLPREVRVAGIFHIGHQQLDSSTVICPLRLMQDLYGLDRMVHGYNVRLQPGADADVVAARLNRALPAGVGALTWFEANADFQAVLAFERNMIFFLLTFIIVVAAFSITSSLLVTVVRKTREIGLLGAMGGRARDVALSFCVQGGFIGVAGTAAGLLFGYALLHWRNAIVGFIARMTMGEEAFVKFYQFSNLPAHTAAKDVFIIVVFSIVAATLAGLIPAWRAAKLKPVEALRSE</sequence>
<feature type="transmembrane region" description="Helical" evidence="7">
    <location>
        <begin position="266"/>
        <end position="290"/>
    </location>
</feature>
<keyword evidence="4 7" id="KW-0812">Transmembrane</keyword>
<accession>A0A4Q1C3B2</accession>
<comment type="similarity">
    <text evidence="2">Belongs to the ABC-4 integral membrane protein family. LolC/E subfamily.</text>
</comment>
<feature type="transmembrane region" description="Helical" evidence="7">
    <location>
        <begin position="374"/>
        <end position="394"/>
    </location>
</feature>
<comment type="caution">
    <text evidence="10">The sequence shown here is derived from an EMBL/GenBank/DDBJ whole genome shotgun (WGS) entry which is preliminary data.</text>
</comment>
<evidence type="ECO:0000256" key="1">
    <source>
        <dbReference type="ARBA" id="ARBA00004651"/>
    </source>
</evidence>
<feature type="transmembrane region" description="Helical" evidence="7">
    <location>
        <begin position="20"/>
        <end position="43"/>
    </location>
</feature>
<feature type="domain" description="ABC3 transporter permease C-terminal" evidence="8">
    <location>
        <begin position="268"/>
        <end position="401"/>
    </location>
</feature>
<keyword evidence="5 7" id="KW-1133">Transmembrane helix</keyword>
<dbReference type="Pfam" id="PF02687">
    <property type="entry name" value="FtsX"/>
    <property type="match status" value="1"/>
</dbReference>
<dbReference type="GO" id="GO:0044874">
    <property type="term" value="P:lipoprotein localization to outer membrane"/>
    <property type="evidence" value="ECO:0007669"/>
    <property type="project" value="TreeGrafter"/>
</dbReference>
<dbReference type="InterPro" id="IPR051447">
    <property type="entry name" value="Lipoprotein-release_system"/>
</dbReference>
<evidence type="ECO:0000256" key="7">
    <source>
        <dbReference type="SAM" id="Phobius"/>
    </source>
</evidence>
<dbReference type="Pfam" id="PF12704">
    <property type="entry name" value="MacB_PCD"/>
    <property type="match status" value="1"/>
</dbReference>
<evidence type="ECO:0000256" key="3">
    <source>
        <dbReference type="ARBA" id="ARBA00022475"/>
    </source>
</evidence>
<evidence type="ECO:0000259" key="8">
    <source>
        <dbReference type="Pfam" id="PF02687"/>
    </source>
</evidence>